<keyword evidence="1" id="KW-0472">Membrane</keyword>
<comment type="caution">
    <text evidence="2">The sequence shown here is derived from an EMBL/GenBank/DDBJ whole genome shotgun (WGS) entry which is preliminary data.</text>
</comment>
<organism evidence="2 3">
    <name type="scientific">Turnera subulata</name>
    <dbReference type="NCBI Taxonomy" id="218843"/>
    <lineage>
        <taxon>Eukaryota</taxon>
        <taxon>Viridiplantae</taxon>
        <taxon>Streptophyta</taxon>
        <taxon>Embryophyta</taxon>
        <taxon>Tracheophyta</taxon>
        <taxon>Spermatophyta</taxon>
        <taxon>Magnoliopsida</taxon>
        <taxon>eudicotyledons</taxon>
        <taxon>Gunneridae</taxon>
        <taxon>Pentapetalae</taxon>
        <taxon>rosids</taxon>
        <taxon>fabids</taxon>
        <taxon>Malpighiales</taxon>
        <taxon>Passifloraceae</taxon>
        <taxon>Turnera</taxon>
    </lineage>
</organism>
<feature type="transmembrane region" description="Helical" evidence="1">
    <location>
        <begin position="33"/>
        <end position="66"/>
    </location>
</feature>
<dbReference type="EMBL" id="JAKUCV010005497">
    <property type="protein sequence ID" value="KAJ4830926.1"/>
    <property type="molecule type" value="Genomic_DNA"/>
</dbReference>
<sequence>SLLFSFSSLAASSISFSSLLFFLSHLSPPASLFIRFFFSLFSFLHLFFFFFLIFRLMFFFLFSFCCFPYDYSKKKMTQVQAKRQSID</sequence>
<reference evidence="2" key="1">
    <citation type="submission" date="2022-02" db="EMBL/GenBank/DDBJ databases">
        <authorList>
            <person name="Henning P.M."/>
            <person name="McCubbin A.G."/>
            <person name="Shore J.S."/>
        </authorList>
    </citation>
    <scope>NUCLEOTIDE SEQUENCE</scope>
    <source>
        <strain evidence="2">F60SS</strain>
        <tissue evidence="2">Leaves</tissue>
    </source>
</reference>
<keyword evidence="1" id="KW-1133">Transmembrane helix</keyword>
<evidence type="ECO:0000256" key="1">
    <source>
        <dbReference type="SAM" id="Phobius"/>
    </source>
</evidence>
<evidence type="ECO:0000313" key="3">
    <source>
        <dbReference type="Proteomes" id="UP001141552"/>
    </source>
</evidence>
<accession>A0A9Q0J608</accession>
<reference evidence="2" key="2">
    <citation type="journal article" date="2023" name="Plants (Basel)">
        <title>Annotation of the Turnera subulata (Passifloraceae) Draft Genome Reveals the S-Locus Evolved after the Divergence of Turneroideae from Passifloroideae in a Stepwise Manner.</title>
        <authorList>
            <person name="Henning P.M."/>
            <person name="Roalson E.H."/>
            <person name="Mir W."/>
            <person name="McCubbin A.G."/>
            <person name="Shore J.S."/>
        </authorList>
    </citation>
    <scope>NUCLEOTIDE SEQUENCE</scope>
    <source>
        <strain evidence="2">F60SS</strain>
    </source>
</reference>
<dbReference type="Proteomes" id="UP001141552">
    <property type="component" value="Unassembled WGS sequence"/>
</dbReference>
<keyword evidence="3" id="KW-1185">Reference proteome</keyword>
<gene>
    <name evidence="2" type="ORF">Tsubulata_023310</name>
</gene>
<dbReference type="AlphaFoldDB" id="A0A9Q0J608"/>
<evidence type="ECO:0000313" key="2">
    <source>
        <dbReference type="EMBL" id="KAJ4830926.1"/>
    </source>
</evidence>
<feature type="non-terminal residue" evidence="2">
    <location>
        <position position="87"/>
    </location>
</feature>
<keyword evidence="1" id="KW-0812">Transmembrane</keyword>
<name>A0A9Q0J608_9ROSI</name>
<protein>
    <submittedName>
        <fullName evidence="2">Uncharacterized protein</fullName>
    </submittedName>
</protein>
<proteinExistence type="predicted"/>